<dbReference type="InterPro" id="IPR009679">
    <property type="entry name" value="Phage_186_CII-like"/>
</dbReference>
<organism evidence="1">
    <name type="scientific">Candidatus Kentrum sp. LFY</name>
    <dbReference type="NCBI Taxonomy" id="2126342"/>
    <lineage>
        <taxon>Bacteria</taxon>
        <taxon>Pseudomonadati</taxon>
        <taxon>Pseudomonadota</taxon>
        <taxon>Gammaproteobacteria</taxon>
        <taxon>Candidatus Kentrum</taxon>
    </lineage>
</organism>
<dbReference type="Pfam" id="PF06892">
    <property type="entry name" value="Phage_CP76"/>
    <property type="match status" value="1"/>
</dbReference>
<accession>A0A450WD53</accession>
<dbReference type="GO" id="GO:0003677">
    <property type="term" value="F:DNA binding"/>
    <property type="evidence" value="ECO:0007669"/>
    <property type="project" value="InterPro"/>
</dbReference>
<dbReference type="AlphaFoldDB" id="A0A450WD53"/>
<dbReference type="EMBL" id="CAADFN010000012">
    <property type="protein sequence ID" value="VFK14957.1"/>
    <property type="molecule type" value="Genomic_DNA"/>
</dbReference>
<protein>
    <recommendedName>
        <fullName evidence="2">Phage regulatory protein CII (CP76)</fullName>
    </recommendedName>
</protein>
<reference evidence="1" key="1">
    <citation type="submission" date="2019-02" db="EMBL/GenBank/DDBJ databases">
        <authorList>
            <person name="Gruber-Vodicka R. H."/>
            <person name="Seah K. B. B."/>
        </authorList>
    </citation>
    <scope>NUCLEOTIDE SEQUENCE</scope>
    <source>
        <strain evidence="1">BECK_BY7</strain>
    </source>
</reference>
<gene>
    <name evidence="1" type="ORF">BECKLFY1418C_GA0070996_10127</name>
</gene>
<sequence>MDKLWVAIHETARKYRGGTKNKGGIHAMALAMSVHPGTFRNKVDPSCPNHIPNINEIRAMMLMSGDCRILHALASDVNHACFPLPNIRFPSDTDLIEAWASWQGEVAETVQQVKRAIAERCITQAEIRDIDQELQKDFAHGMAMLEVLKGMAEPPEEE</sequence>
<evidence type="ECO:0000313" key="1">
    <source>
        <dbReference type="EMBL" id="VFK14957.1"/>
    </source>
</evidence>
<evidence type="ECO:0008006" key="2">
    <source>
        <dbReference type="Google" id="ProtNLM"/>
    </source>
</evidence>
<proteinExistence type="predicted"/>
<name>A0A450WD53_9GAMM</name>